<gene>
    <name evidence="2" type="ORF">EAY64_16850</name>
</gene>
<protein>
    <recommendedName>
        <fullName evidence="1">OmpA-like domain-containing protein</fullName>
    </recommendedName>
</protein>
<comment type="caution">
    <text evidence="2">The sequence shown here is derived from an EMBL/GenBank/DDBJ whole genome shotgun (WGS) entry which is preliminary data.</text>
</comment>
<evidence type="ECO:0000313" key="3">
    <source>
        <dbReference type="Proteomes" id="UP000274139"/>
    </source>
</evidence>
<evidence type="ECO:0000313" key="2">
    <source>
        <dbReference type="EMBL" id="RMC93575.1"/>
    </source>
</evidence>
<reference evidence="2 3" key="1">
    <citation type="submission" date="2018-10" db="EMBL/GenBank/DDBJ databases">
        <title>Draft genome sequence of Aquitalea MWU14-2217 isolated from a wild cranberry bog in Provincetown, Massachusetts.</title>
        <authorList>
            <person name="Ebadzadsahrai G."/>
            <person name="Soby S."/>
        </authorList>
    </citation>
    <scope>NUCLEOTIDE SEQUENCE [LARGE SCALE GENOMIC DNA]</scope>
    <source>
        <strain evidence="2 3">MWU14-2217</strain>
    </source>
</reference>
<dbReference type="InterPro" id="IPR036737">
    <property type="entry name" value="OmpA-like_sf"/>
</dbReference>
<evidence type="ECO:0000259" key="1">
    <source>
        <dbReference type="Pfam" id="PF00691"/>
    </source>
</evidence>
<proteinExistence type="predicted"/>
<sequence length="201" mass="20876">MGPAPPVRTLITSSCRTALIHAVRGIDSGRFQACPATPPLPHGINTMKRLLLCCLLATTLAACSSTTPQQAASTGSNAINKPSATLATTDAASAAQAALNQKIDANMAAAPGFIPFAAGDSTLDPVGKGQILRQISSIQAMKKITLRGYCYRGSSNKAKALAHARAVEVRDFLVASGVSAKRITLRINTDKKQHGVQIASK</sequence>
<feature type="domain" description="OmpA-like" evidence="1">
    <location>
        <begin position="116"/>
        <end position="188"/>
    </location>
</feature>
<dbReference type="InterPro" id="IPR006665">
    <property type="entry name" value="OmpA-like"/>
</dbReference>
<name>A0A454JEM5_9NEIS</name>
<dbReference type="Pfam" id="PF00691">
    <property type="entry name" value="OmpA"/>
    <property type="match status" value="1"/>
</dbReference>
<accession>A0A454JEM5</accession>
<dbReference type="SUPFAM" id="SSF103088">
    <property type="entry name" value="OmpA-like"/>
    <property type="match status" value="1"/>
</dbReference>
<organism evidence="2 3">
    <name type="scientific">Aquitalea palustris</name>
    <dbReference type="NCBI Taxonomy" id="2480983"/>
    <lineage>
        <taxon>Bacteria</taxon>
        <taxon>Pseudomonadati</taxon>
        <taxon>Pseudomonadota</taxon>
        <taxon>Betaproteobacteria</taxon>
        <taxon>Neisseriales</taxon>
        <taxon>Chromobacteriaceae</taxon>
        <taxon>Aquitalea</taxon>
    </lineage>
</organism>
<keyword evidence="3" id="KW-1185">Reference proteome</keyword>
<dbReference type="AlphaFoldDB" id="A0A454JEM5"/>
<dbReference type="Proteomes" id="UP000274139">
    <property type="component" value="Unassembled WGS sequence"/>
</dbReference>
<dbReference type="EMBL" id="RFAR01000078">
    <property type="protein sequence ID" value="RMC93575.1"/>
    <property type="molecule type" value="Genomic_DNA"/>
</dbReference>
<dbReference type="Gene3D" id="3.30.1330.60">
    <property type="entry name" value="OmpA-like domain"/>
    <property type="match status" value="1"/>
</dbReference>